<feature type="domain" description="Radical SAM core" evidence="5">
    <location>
        <begin position="24"/>
        <end position="145"/>
    </location>
</feature>
<proteinExistence type="predicted"/>
<dbReference type="GO" id="GO:0051536">
    <property type="term" value="F:iron-sulfur cluster binding"/>
    <property type="evidence" value="ECO:0007669"/>
    <property type="project" value="UniProtKB-KW"/>
</dbReference>
<evidence type="ECO:0000313" key="6">
    <source>
        <dbReference type="EMBL" id="AXG81736.1"/>
    </source>
</evidence>
<keyword evidence="2" id="KW-0479">Metal-binding</keyword>
<dbReference type="OrthoDB" id="3504525at2"/>
<dbReference type="InterPro" id="IPR013785">
    <property type="entry name" value="Aldolase_TIM"/>
</dbReference>
<dbReference type="Proteomes" id="UP000253868">
    <property type="component" value="Chromosome"/>
</dbReference>
<protein>
    <submittedName>
        <fullName evidence="6">Radical SAM protein</fullName>
    </submittedName>
</protein>
<dbReference type="RefSeq" id="WP_114664277.1">
    <property type="nucleotide sequence ID" value="NZ_CP031194.1"/>
</dbReference>
<evidence type="ECO:0000256" key="1">
    <source>
        <dbReference type="ARBA" id="ARBA00022691"/>
    </source>
</evidence>
<evidence type="ECO:0000256" key="3">
    <source>
        <dbReference type="ARBA" id="ARBA00023004"/>
    </source>
</evidence>
<accession>A0A345HYG2</accession>
<dbReference type="SUPFAM" id="SSF102114">
    <property type="entry name" value="Radical SAM enzymes"/>
    <property type="match status" value="1"/>
</dbReference>
<evidence type="ECO:0000259" key="5">
    <source>
        <dbReference type="Pfam" id="PF04055"/>
    </source>
</evidence>
<evidence type="ECO:0000256" key="4">
    <source>
        <dbReference type="ARBA" id="ARBA00023014"/>
    </source>
</evidence>
<keyword evidence="7" id="KW-1185">Reference proteome</keyword>
<name>A0A345HYG2_9ACTN</name>
<sequence>MRRLSFADLQKGYERRGTLALLFLTDRCPVGCGHCSVDSRPDSPRITDFALFEEVVEGICALPGVRVIGISGGEPFVERRGLSLASRRIHESGKELILYTSGFWGPPDPGDDGARRAPAWARAVLRRATGVFLSTDAYHEESVHEYRFTGAARAVAAEDVWLVVQVVNEPAMVARAEELLTRAFGLDWPSHAEVATVPPLPYGRAGSLDSPLFRRERPRRPGESFGRCRTANVPTIRYDGTATACCNEMVITGAGPRRLRHRCTDRHEVTAALTGFTHDSLYRAVGTVGPGMITVHPRYQDLAGREFTGICELCWVMAERTPAESKDNLIDAIRVLGEEQVG</sequence>
<organism evidence="6 7">
    <name type="scientific">Streptomyces paludis</name>
    <dbReference type="NCBI Taxonomy" id="2282738"/>
    <lineage>
        <taxon>Bacteria</taxon>
        <taxon>Bacillati</taxon>
        <taxon>Actinomycetota</taxon>
        <taxon>Actinomycetes</taxon>
        <taxon>Kitasatosporales</taxon>
        <taxon>Streptomycetaceae</taxon>
        <taxon>Streptomyces</taxon>
    </lineage>
</organism>
<dbReference type="GO" id="GO:0003824">
    <property type="term" value="F:catalytic activity"/>
    <property type="evidence" value="ECO:0007669"/>
    <property type="project" value="InterPro"/>
</dbReference>
<keyword evidence="3" id="KW-0408">Iron</keyword>
<dbReference type="KEGG" id="spad:DVK44_32955"/>
<dbReference type="AlphaFoldDB" id="A0A345HYG2"/>
<dbReference type="SFLD" id="SFLDS00029">
    <property type="entry name" value="Radical_SAM"/>
    <property type="match status" value="1"/>
</dbReference>
<dbReference type="InterPro" id="IPR007197">
    <property type="entry name" value="rSAM"/>
</dbReference>
<dbReference type="Pfam" id="PF04055">
    <property type="entry name" value="Radical_SAM"/>
    <property type="match status" value="1"/>
</dbReference>
<keyword evidence="1" id="KW-0949">S-adenosyl-L-methionine</keyword>
<gene>
    <name evidence="6" type="ORF">DVK44_32955</name>
</gene>
<evidence type="ECO:0000256" key="2">
    <source>
        <dbReference type="ARBA" id="ARBA00022723"/>
    </source>
</evidence>
<dbReference type="InterPro" id="IPR058240">
    <property type="entry name" value="rSAM_sf"/>
</dbReference>
<evidence type="ECO:0000313" key="7">
    <source>
        <dbReference type="Proteomes" id="UP000253868"/>
    </source>
</evidence>
<dbReference type="Gene3D" id="3.20.20.70">
    <property type="entry name" value="Aldolase class I"/>
    <property type="match status" value="1"/>
</dbReference>
<keyword evidence="4" id="KW-0411">Iron-sulfur</keyword>
<reference evidence="7" key="1">
    <citation type="submission" date="2018-07" db="EMBL/GenBank/DDBJ databases">
        <authorList>
            <person name="Zhao J."/>
        </authorList>
    </citation>
    <scope>NUCLEOTIDE SEQUENCE [LARGE SCALE GENOMIC DNA]</scope>
    <source>
        <strain evidence="7">GSSD-12</strain>
    </source>
</reference>
<dbReference type="EMBL" id="CP031194">
    <property type="protein sequence ID" value="AXG81736.1"/>
    <property type="molecule type" value="Genomic_DNA"/>
</dbReference>
<dbReference type="GO" id="GO:0046872">
    <property type="term" value="F:metal ion binding"/>
    <property type="evidence" value="ECO:0007669"/>
    <property type="project" value="UniProtKB-KW"/>
</dbReference>
<dbReference type="CDD" id="cd01335">
    <property type="entry name" value="Radical_SAM"/>
    <property type="match status" value="1"/>
</dbReference>